<proteinExistence type="predicted"/>
<feature type="transmembrane region" description="Helical" evidence="1">
    <location>
        <begin position="168"/>
        <end position="196"/>
    </location>
</feature>
<accession>A0A1I4GDX9</accession>
<name>A0A1I4GDX9_METOL</name>
<sequence length="244" mass="27052">MILDIYKDSLEYSAKDLKVLLILGVSYFLSFLLLPIFLLYGYSYRVTKISVEGMINGNDPLPEFDNLIDMFVDGIKVILVYLVYLLIPFIIFLIFALISSSIGGYAESALMAVGSIITVVAILFAYLMSMFGVANMANYDDSLSKAFDYKEIIEIIKSVGVARSLGTYLGLVIICCGIYVIVFLLIWFLFGFFGIFTGSLGFGMAAGGILIAGFMISYFVMLFIVGPYNMILQSRVCGLLYNLQ</sequence>
<evidence type="ECO:0008006" key="4">
    <source>
        <dbReference type="Google" id="ProtNLM"/>
    </source>
</evidence>
<evidence type="ECO:0000256" key="1">
    <source>
        <dbReference type="SAM" id="Phobius"/>
    </source>
</evidence>
<organism evidence="2 3">
    <name type="scientific">Methanobrevibacter olleyae</name>
    <dbReference type="NCBI Taxonomy" id="294671"/>
    <lineage>
        <taxon>Archaea</taxon>
        <taxon>Methanobacteriati</taxon>
        <taxon>Methanobacteriota</taxon>
        <taxon>Methanomada group</taxon>
        <taxon>Methanobacteria</taxon>
        <taxon>Methanobacteriales</taxon>
        <taxon>Methanobacteriaceae</taxon>
        <taxon>Methanobrevibacter</taxon>
    </lineage>
</organism>
<dbReference type="Pfam" id="PF13197">
    <property type="entry name" value="DUF4013"/>
    <property type="match status" value="1"/>
</dbReference>
<feature type="transmembrane region" description="Helical" evidence="1">
    <location>
        <begin position="78"/>
        <end position="102"/>
    </location>
</feature>
<evidence type="ECO:0000313" key="2">
    <source>
        <dbReference type="EMBL" id="SFL28069.1"/>
    </source>
</evidence>
<feature type="transmembrane region" description="Helical" evidence="1">
    <location>
        <begin position="20"/>
        <end position="40"/>
    </location>
</feature>
<dbReference type="Proteomes" id="UP000183442">
    <property type="component" value="Unassembled WGS sequence"/>
</dbReference>
<keyword evidence="1" id="KW-1133">Transmembrane helix</keyword>
<gene>
    <name evidence="2" type="ORF">SAMN02910297_00450</name>
</gene>
<keyword evidence="1" id="KW-0472">Membrane</keyword>
<evidence type="ECO:0000313" key="3">
    <source>
        <dbReference type="Proteomes" id="UP000183442"/>
    </source>
</evidence>
<dbReference type="OrthoDB" id="107590at2157"/>
<dbReference type="InterPro" id="IPR025098">
    <property type="entry name" value="DUF4013"/>
</dbReference>
<feature type="transmembrane region" description="Helical" evidence="1">
    <location>
        <begin position="202"/>
        <end position="225"/>
    </location>
</feature>
<reference evidence="3" key="1">
    <citation type="submission" date="2016-10" db="EMBL/GenBank/DDBJ databases">
        <authorList>
            <person name="Varghese N."/>
        </authorList>
    </citation>
    <scope>NUCLEOTIDE SEQUENCE [LARGE SCALE GENOMIC DNA]</scope>
    <source>
        <strain evidence="3">DSM 16632</strain>
    </source>
</reference>
<dbReference type="AlphaFoldDB" id="A0A1I4GDX9"/>
<keyword evidence="1" id="KW-0812">Transmembrane</keyword>
<feature type="transmembrane region" description="Helical" evidence="1">
    <location>
        <begin position="108"/>
        <end position="128"/>
    </location>
</feature>
<protein>
    <recommendedName>
        <fullName evidence="4">DUF4013 domain-containing protein</fullName>
    </recommendedName>
</protein>
<dbReference type="EMBL" id="FOTL01000004">
    <property type="protein sequence ID" value="SFL28069.1"/>
    <property type="molecule type" value="Genomic_DNA"/>
</dbReference>
<dbReference type="RefSeq" id="WP_074798029.1">
    <property type="nucleotide sequence ID" value="NZ_FOTL01000004.1"/>
</dbReference>